<reference evidence="2 3" key="1">
    <citation type="submission" date="2015-06" db="EMBL/GenBank/DDBJ databases">
        <title>Improved classification and identification of acetic acid bacteria using matrix-assisted laser desorption/ionization time-of-flight mass spectrometry; Gluconobacter nephelii and Gluconobacter uchimurae are later heterotypic synonyms of Gluconobacter japonicus and Gluconobacter oxydans, respectively.</title>
        <authorList>
            <person name="Li L."/>
            <person name="Cleenwerck I."/>
            <person name="De Vuyst L."/>
            <person name="Vandamme P."/>
        </authorList>
    </citation>
    <scope>NUCLEOTIDE SEQUENCE [LARGE SCALE GENOMIC DNA]</scope>
    <source>
        <strain evidence="2 3">LMG 1699</strain>
    </source>
</reference>
<feature type="transmembrane region" description="Helical" evidence="1">
    <location>
        <begin position="42"/>
        <end position="69"/>
    </location>
</feature>
<organism evidence="2 3">
    <name type="scientific">Acetobacter malorum</name>
    <dbReference type="NCBI Taxonomy" id="178901"/>
    <lineage>
        <taxon>Bacteria</taxon>
        <taxon>Pseudomonadati</taxon>
        <taxon>Pseudomonadota</taxon>
        <taxon>Alphaproteobacteria</taxon>
        <taxon>Acetobacterales</taxon>
        <taxon>Acetobacteraceae</taxon>
        <taxon>Acetobacter</taxon>
    </lineage>
</organism>
<keyword evidence="1" id="KW-0472">Membrane</keyword>
<dbReference type="Proteomes" id="UP000075377">
    <property type="component" value="Unassembled WGS sequence"/>
</dbReference>
<proteinExistence type="predicted"/>
<comment type="caution">
    <text evidence="2">The sequence shown here is derived from an EMBL/GenBank/DDBJ whole genome shotgun (WGS) entry which is preliminary data.</text>
</comment>
<keyword evidence="1" id="KW-0812">Transmembrane</keyword>
<protein>
    <submittedName>
        <fullName evidence="2">Uncharacterized protein</fullName>
    </submittedName>
</protein>
<accession>A0A149URR0</accession>
<evidence type="ECO:0000313" key="3">
    <source>
        <dbReference type="Proteomes" id="UP000075377"/>
    </source>
</evidence>
<sequence>MRNTLKTIGLGIVGLVVILISAAALLFICFKIGSILEKDSVLFATSFGVLAVILFILVGWAIWIVGAFIRDLLPAAGE</sequence>
<evidence type="ECO:0000313" key="2">
    <source>
        <dbReference type="EMBL" id="KXV70534.1"/>
    </source>
</evidence>
<dbReference type="AlphaFoldDB" id="A0A149URR0"/>
<dbReference type="PATRIC" id="fig|178901.14.peg.2336"/>
<dbReference type="RefSeq" id="WP_061498988.1">
    <property type="nucleotide sequence ID" value="NZ_LHZX01000221.1"/>
</dbReference>
<evidence type="ECO:0000256" key="1">
    <source>
        <dbReference type="SAM" id="Phobius"/>
    </source>
</evidence>
<name>A0A149URR0_9PROT</name>
<keyword evidence="1" id="KW-1133">Transmembrane helix</keyword>
<feature type="transmembrane region" description="Helical" evidence="1">
    <location>
        <begin position="12"/>
        <end position="30"/>
    </location>
</feature>
<dbReference type="EMBL" id="LHZX01000221">
    <property type="protein sequence ID" value="KXV70534.1"/>
    <property type="molecule type" value="Genomic_DNA"/>
</dbReference>
<gene>
    <name evidence="2" type="ORF">AD951_02695</name>
</gene>